<dbReference type="GeneID" id="109479068"/>
<keyword evidence="8" id="KW-0406">Ion transport</keyword>
<evidence type="ECO:0000256" key="7">
    <source>
        <dbReference type="ARBA" id="ARBA00023053"/>
    </source>
</evidence>
<feature type="region of interest" description="Disordered" evidence="12">
    <location>
        <begin position="586"/>
        <end position="629"/>
    </location>
</feature>
<keyword evidence="6 13" id="KW-1133">Transmembrane helix</keyword>
<dbReference type="RefSeq" id="XP_019636505.1">
    <property type="nucleotide sequence ID" value="XM_019780946.1"/>
</dbReference>
<dbReference type="Pfam" id="PF00474">
    <property type="entry name" value="SSF"/>
    <property type="match status" value="1"/>
</dbReference>
<evidence type="ECO:0000256" key="6">
    <source>
        <dbReference type="ARBA" id="ARBA00022989"/>
    </source>
</evidence>
<reference evidence="15" key="1">
    <citation type="submission" date="2025-08" db="UniProtKB">
        <authorList>
            <consortium name="RefSeq"/>
        </authorList>
    </citation>
    <scope>IDENTIFICATION</scope>
    <source>
        <tissue evidence="15">Gonad</tissue>
    </source>
</reference>
<dbReference type="Proteomes" id="UP000515135">
    <property type="component" value="Unplaced"/>
</dbReference>
<evidence type="ECO:0000256" key="8">
    <source>
        <dbReference type="ARBA" id="ARBA00023065"/>
    </source>
</evidence>
<feature type="transmembrane region" description="Helical" evidence="13">
    <location>
        <begin position="416"/>
        <end position="437"/>
    </location>
</feature>
<feature type="transmembrane region" description="Helical" evidence="13">
    <location>
        <begin position="12"/>
        <end position="29"/>
    </location>
</feature>
<evidence type="ECO:0000256" key="1">
    <source>
        <dbReference type="ARBA" id="ARBA00004651"/>
    </source>
</evidence>
<evidence type="ECO:0000256" key="13">
    <source>
        <dbReference type="SAM" id="Phobius"/>
    </source>
</evidence>
<evidence type="ECO:0000256" key="3">
    <source>
        <dbReference type="ARBA" id="ARBA00022448"/>
    </source>
</evidence>
<sequence>MEERRTFHVADYVVFSLMLVISAGIGVYYRCTGGKQKTTREFLMADRKMGVLPVALSLLASFTSAITLLGGPAESYTFGTQFWVIIFSYFFTFPVCGQVFLPIFYRLELTSAYEYLEMRFSRPVRILGTCNYMLQMVVYMGIVLFAPALAIQAVTGLNVWISVVSMGVVCTFYTTIGGMKAVIWTDVFQCVIMFAGMIAVLIKGSIQAGGIATVFRLAAESDRIEFFNFSPDPTIRHTVWCLVVGGAFNNMAVYATNQAQVQRYLSVGTEKQAKRAMWLNLPGVILSISIVQLCGLIIYARYHGCDPLKNNVVARSDQLLPYYVMEVLDIPGLPGLFIAGIFSGALSTISSGINSLAAVTLEDLIKPTLKVLKKKDMTEERATLVSKILVVVFGGLCMLFAVLASTMGQVLQASNSVFGAIGGPLLGLFSLGMLFPWANSAGAIVGLITGIFMAFWIAIGAKIFPPYSPTKSTSIADCILPNVTMANITTATVPFVTDVYSSTLMPTVEPRPAISELYTLSYMWYSATAFAVVVVVGLVVSVITGVNKPGQVDPRLICPVFDRLCCCLPLPQSWRHALHCGVRQSQQEDQDQLEGGSPDTAARLSESIPAQEEQTSPEAPKPRRQQTRV</sequence>
<dbReference type="AlphaFoldDB" id="A0A6P4Z4T1"/>
<dbReference type="KEGG" id="bbel:109479068"/>
<dbReference type="GO" id="GO:0006814">
    <property type="term" value="P:sodium ion transport"/>
    <property type="evidence" value="ECO:0007669"/>
    <property type="project" value="UniProtKB-KW"/>
</dbReference>
<feature type="transmembrane region" description="Helical" evidence="13">
    <location>
        <begin position="237"/>
        <end position="256"/>
    </location>
</feature>
<keyword evidence="7" id="KW-0915">Sodium</keyword>
<dbReference type="InterPro" id="IPR038377">
    <property type="entry name" value="Na/Glc_symporter_sf"/>
</dbReference>
<feature type="transmembrane region" description="Helical" evidence="13">
    <location>
        <begin position="50"/>
        <end position="70"/>
    </location>
</feature>
<feature type="transmembrane region" description="Helical" evidence="13">
    <location>
        <begin position="382"/>
        <end position="404"/>
    </location>
</feature>
<feature type="transmembrane region" description="Helical" evidence="13">
    <location>
        <begin position="157"/>
        <end position="179"/>
    </location>
</feature>
<dbReference type="OrthoDB" id="6132759at2759"/>
<accession>A0A6P4Z4T1</accession>
<dbReference type="Gene3D" id="1.20.1730.10">
    <property type="entry name" value="Sodium/glucose cotransporter"/>
    <property type="match status" value="1"/>
</dbReference>
<feature type="transmembrane region" description="Helical" evidence="13">
    <location>
        <begin position="126"/>
        <end position="151"/>
    </location>
</feature>
<name>A0A6P4Z4T1_BRABE</name>
<dbReference type="PROSITE" id="PS50283">
    <property type="entry name" value="NA_SOLUT_SYMP_3"/>
    <property type="match status" value="1"/>
</dbReference>
<proteinExistence type="inferred from homology"/>
<feature type="transmembrane region" description="Helical" evidence="13">
    <location>
        <begin position="191"/>
        <end position="217"/>
    </location>
</feature>
<keyword evidence="9 13" id="KW-0472">Membrane</keyword>
<evidence type="ECO:0000313" key="14">
    <source>
        <dbReference type="Proteomes" id="UP000515135"/>
    </source>
</evidence>
<feature type="transmembrane region" description="Helical" evidence="13">
    <location>
        <begin position="277"/>
        <end position="300"/>
    </location>
</feature>
<evidence type="ECO:0000256" key="10">
    <source>
        <dbReference type="ARBA" id="ARBA00023201"/>
    </source>
</evidence>
<evidence type="ECO:0000256" key="12">
    <source>
        <dbReference type="SAM" id="MobiDB-lite"/>
    </source>
</evidence>
<feature type="transmembrane region" description="Helical" evidence="13">
    <location>
        <begin position="336"/>
        <end position="361"/>
    </location>
</feature>
<evidence type="ECO:0000256" key="5">
    <source>
        <dbReference type="ARBA" id="ARBA00022692"/>
    </source>
</evidence>
<protein>
    <submittedName>
        <fullName evidence="15">Sodium-coupled monocarboxylate transporter 1-like isoform X1</fullName>
    </submittedName>
</protein>
<dbReference type="NCBIfam" id="TIGR00813">
    <property type="entry name" value="sss"/>
    <property type="match status" value="1"/>
</dbReference>
<dbReference type="PANTHER" id="PTHR42985">
    <property type="entry name" value="SODIUM-COUPLED MONOCARBOXYLATE TRANSPORTER"/>
    <property type="match status" value="1"/>
</dbReference>
<evidence type="ECO:0000256" key="11">
    <source>
        <dbReference type="RuleBase" id="RU362091"/>
    </source>
</evidence>
<gene>
    <name evidence="15" type="primary">LOC109479068</name>
</gene>
<keyword evidence="14" id="KW-1185">Reference proteome</keyword>
<feature type="transmembrane region" description="Helical" evidence="13">
    <location>
        <begin position="82"/>
        <end position="105"/>
    </location>
</feature>
<feature type="transmembrane region" description="Helical" evidence="13">
    <location>
        <begin position="522"/>
        <end position="546"/>
    </location>
</feature>
<evidence type="ECO:0000256" key="2">
    <source>
        <dbReference type="ARBA" id="ARBA00006434"/>
    </source>
</evidence>
<comment type="subcellular location">
    <subcellularLocation>
        <location evidence="1">Cell membrane</location>
        <topology evidence="1">Multi-pass membrane protein</topology>
    </subcellularLocation>
</comment>
<evidence type="ECO:0000256" key="4">
    <source>
        <dbReference type="ARBA" id="ARBA00022475"/>
    </source>
</evidence>
<evidence type="ECO:0000256" key="9">
    <source>
        <dbReference type="ARBA" id="ARBA00023136"/>
    </source>
</evidence>
<keyword evidence="4" id="KW-1003">Cell membrane</keyword>
<feature type="transmembrane region" description="Helical" evidence="13">
    <location>
        <begin position="444"/>
        <end position="464"/>
    </location>
</feature>
<keyword evidence="3" id="KW-0813">Transport</keyword>
<dbReference type="GO" id="GO:0015293">
    <property type="term" value="F:symporter activity"/>
    <property type="evidence" value="ECO:0007669"/>
    <property type="project" value="TreeGrafter"/>
</dbReference>
<organism evidence="14 15">
    <name type="scientific">Branchiostoma belcheri</name>
    <name type="common">Amphioxus</name>
    <dbReference type="NCBI Taxonomy" id="7741"/>
    <lineage>
        <taxon>Eukaryota</taxon>
        <taxon>Metazoa</taxon>
        <taxon>Chordata</taxon>
        <taxon>Cephalochordata</taxon>
        <taxon>Leptocardii</taxon>
        <taxon>Amphioxiformes</taxon>
        <taxon>Branchiostomatidae</taxon>
        <taxon>Branchiostoma</taxon>
    </lineage>
</organism>
<dbReference type="GO" id="GO:0005886">
    <property type="term" value="C:plasma membrane"/>
    <property type="evidence" value="ECO:0007669"/>
    <property type="project" value="UniProtKB-SubCell"/>
</dbReference>
<comment type="similarity">
    <text evidence="2 11">Belongs to the sodium:solute symporter (SSF) (TC 2.A.21) family.</text>
</comment>
<dbReference type="InterPro" id="IPR051163">
    <property type="entry name" value="Sodium:Solute_Symporter_SSF"/>
</dbReference>
<dbReference type="PANTHER" id="PTHR42985:SF2">
    <property type="entry name" value="SODIUM-DEPENDENT MULTIVITAMIN TRANSPORTER"/>
    <property type="match status" value="1"/>
</dbReference>
<evidence type="ECO:0000313" key="15">
    <source>
        <dbReference type="RefSeq" id="XP_019636505.1"/>
    </source>
</evidence>
<keyword evidence="5 13" id="KW-0812">Transmembrane</keyword>
<dbReference type="InterPro" id="IPR001734">
    <property type="entry name" value="Na/solute_symporter"/>
</dbReference>
<keyword evidence="10" id="KW-0739">Sodium transport</keyword>